<keyword evidence="2" id="KW-1185">Reference proteome</keyword>
<name>A0AC60P7D1_IXOPE</name>
<accession>A0AC60P7D1</accession>
<sequence length="385" mass="42492">MATENVFYGLDPRASADSRQPDSVGGVLRARPAAAAVSAGDPPPDRPDWAPRRRRRAVAGSDSAMTYRRGAKDDGCCSVGFLKCILHIFNFIFLSKFVSADYASIGCEPSLENALSGCAVLGVGVWTLLAKRHHLSLLVTATYASTAYMLVLAGVLVILVTIMGCVAIWRLNRTPAPARKLSPLCTVVLGEAARRRISISYPRFSSRSSRKGSYEQAKPIPCRYTFLLLLIFLLEAVAGVIAYVYEEQVWHELADSLNTTFIESYGIDSSRTDAINDLQSSFKCCGANSYQDWQRSEWLRLKPRTPNKVPDSCCKTTTSGCGGLVHPSNVYYDGCINALDEQIREHLIIVGAVGLGICLVQVFGMIFSCCLYLRLRDYRRHPQYY</sequence>
<organism evidence="1 2">
    <name type="scientific">Ixodes persulcatus</name>
    <name type="common">Taiga tick</name>
    <dbReference type="NCBI Taxonomy" id="34615"/>
    <lineage>
        <taxon>Eukaryota</taxon>
        <taxon>Metazoa</taxon>
        <taxon>Ecdysozoa</taxon>
        <taxon>Arthropoda</taxon>
        <taxon>Chelicerata</taxon>
        <taxon>Arachnida</taxon>
        <taxon>Acari</taxon>
        <taxon>Parasitiformes</taxon>
        <taxon>Ixodida</taxon>
        <taxon>Ixodoidea</taxon>
        <taxon>Ixodidae</taxon>
        <taxon>Ixodinae</taxon>
        <taxon>Ixodes</taxon>
    </lineage>
</organism>
<reference evidence="1 2" key="1">
    <citation type="journal article" date="2020" name="Cell">
        <title>Large-Scale Comparative Analyses of Tick Genomes Elucidate Their Genetic Diversity and Vector Capacities.</title>
        <authorList>
            <consortium name="Tick Genome and Microbiome Consortium (TIGMIC)"/>
            <person name="Jia N."/>
            <person name="Wang J."/>
            <person name="Shi W."/>
            <person name="Du L."/>
            <person name="Sun Y."/>
            <person name="Zhan W."/>
            <person name="Jiang J.F."/>
            <person name="Wang Q."/>
            <person name="Zhang B."/>
            <person name="Ji P."/>
            <person name="Bell-Sakyi L."/>
            <person name="Cui X.M."/>
            <person name="Yuan T.T."/>
            <person name="Jiang B.G."/>
            <person name="Yang W.F."/>
            <person name="Lam T.T."/>
            <person name="Chang Q.C."/>
            <person name="Ding S.J."/>
            <person name="Wang X.J."/>
            <person name="Zhu J.G."/>
            <person name="Ruan X.D."/>
            <person name="Zhao L."/>
            <person name="Wei J.T."/>
            <person name="Ye R.Z."/>
            <person name="Que T.C."/>
            <person name="Du C.H."/>
            <person name="Zhou Y.H."/>
            <person name="Cheng J.X."/>
            <person name="Dai P.F."/>
            <person name="Guo W.B."/>
            <person name="Han X.H."/>
            <person name="Huang E.J."/>
            <person name="Li L.F."/>
            <person name="Wei W."/>
            <person name="Gao Y.C."/>
            <person name="Liu J.Z."/>
            <person name="Shao H.Z."/>
            <person name="Wang X."/>
            <person name="Wang C.C."/>
            <person name="Yang T.C."/>
            <person name="Huo Q.B."/>
            <person name="Li W."/>
            <person name="Chen H.Y."/>
            <person name="Chen S.E."/>
            <person name="Zhou L.G."/>
            <person name="Ni X.B."/>
            <person name="Tian J.H."/>
            <person name="Sheng Y."/>
            <person name="Liu T."/>
            <person name="Pan Y.S."/>
            <person name="Xia L.Y."/>
            <person name="Li J."/>
            <person name="Zhao F."/>
            <person name="Cao W.C."/>
        </authorList>
    </citation>
    <scope>NUCLEOTIDE SEQUENCE [LARGE SCALE GENOMIC DNA]</scope>
    <source>
        <strain evidence="1">Iper-2018</strain>
    </source>
</reference>
<comment type="caution">
    <text evidence="1">The sequence shown here is derived from an EMBL/GenBank/DDBJ whole genome shotgun (WGS) entry which is preliminary data.</text>
</comment>
<dbReference type="Proteomes" id="UP000805193">
    <property type="component" value="Unassembled WGS sequence"/>
</dbReference>
<protein>
    <submittedName>
        <fullName evidence="1">Uncharacterized protein</fullName>
    </submittedName>
</protein>
<evidence type="ECO:0000313" key="1">
    <source>
        <dbReference type="EMBL" id="KAG0415212.1"/>
    </source>
</evidence>
<evidence type="ECO:0000313" key="2">
    <source>
        <dbReference type="Proteomes" id="UP000805193"/>
    </source>
</evidence>
<dbReference type="EMBL" id="JABSTQ010011097">
    <property type="protein sequence ID" value="KAG0415212.1"/>
    <property type="molecule type" value="Genomic_DNA"/>
</dbReference>
<proteinExistence type="predicted"/>
<gene>
    <name evidence="1" type="ORF">HPB47_007611</name>
</gene>